<evidence type="ECO:0000256" key="2">
    <source>
        <dbReference type="ARBA" id="ARBA00022884"/>
    </source>
</evidence>
<feature type="compositionally biased region" description="Low complexity" evidence="6">
    <location>
        <begin position="53"/>
        <end position="62"/>
    </location>
</feature>
<feature type="compositionally biased region" description="Acidic residues" evidence="6">
    <location>
        <begin position="14"/>
        <end position="28"/>
    </location>
</feature>
<evidence type="ECO:0000313" key="9">
    <source>
        <dbReference type="Proteomes" id="UP000521943"/>
    </source>
</evidence>
<keyword evidence="3" id="KW-0689">Ribosomal protein</keyword>
<dbReference type="Pfam" id="PF00076">
    <property type="entry name" value="RRM_1"/>
    <property type="match status" value="1"/>
</dbReference>
<dbReference type="GO" id="GO:0006412">
    <property type="term" value="P:translation"/>
    <property type="evidence" value="ECO:0007669"/>
    <property type="project" value="InterPro"/>
</dbReference>
<evidence type="ECO:0000256" key="3">
    <source>
        <dbReference type="ARBA" id="ARBA00022980"/>
    </source>
</evidence>
<evidence type="ECO:0000313" key="8">
    <source>
        <dbReference type="EMBL" id="KAF6762751.1"/>
    </source>
</evidence>
<dbReference type="InterPro" id="IPR012677">
    <property type="entry name" value="Nucleotide-bd_a/b_plait_sf"/>
</dbReference>
<evidence type="ECO:0000256" key="5">
    <source>
        <dbReference type="PROSITE-ProRule" id="PRU00176"/>
    </source>
</evidence>
<feature type="region of interest" description="Disordered" evidence="6">
    <location>
        <begin position="1"/>
        <end position="77"/>
    </location>
</feature>
<gene>
    <name evidence="8" type="ORF">DFP72DRAFT_1041280</name>
</gene>
<dbReference type="Gene3D" id="3.30.70.330">
    <property type="match status" value="1"/>
</dbReference>
<name>A0A8H6IF92_9AGAR</name>
<protein>
    <recommendedName>
        <fullName evidence="7">RRM domain-containing protein</fullName>
    </recommendedName>
</protein>
<dbReference type="PANTHER" id="PTHR23236:SF12">
    <property type="entry name" value="EUKARYOTIC INITIATION FACTOR 4B-RELATED"/>
    <property type="match status" value="1"/>
</dbReference>
<comment type="similarity">
    <text evidence="1">Belongs to the bacterial ribosomal protein bL19 family.</text>
</comment>
<keyword evidence="9" id="KW-1185">Reference proteome</keyword>
<dbReference type="SUPFAM" id="SSF54928">
    <property type="entry name" value="RNA-binding domain, RBD"/>
    <property type="match status" value="1"/>
</dbReference>
<dbReference type="Proteomes" id="UP000521943">
    <property type="component" value="Unassembled WGS sequence"/>
</dbReference>
<dbReference type="PROSITE" id="PS50102">
    <property type="entry name" value="RRM"/>
    <property type="match status" value="1"/>
</dbReference>
<dbReference type="GO" id="GO:0003735">
    <property type="term" value="F:structural constituent of ribosome"/>
    <property type="evidence" value="ECO:0007669"/>
    <property type="project" value="InterPro"/>
</dbReference>
<dbReference type="Gene3D" id="2.30.30.790">
    <property type="match status" value="1"/>
</dbReference>
<comment type="caution">
    <text evidence="8">The sequence shown here is derived from an EMBL/GenBank/DDBJ whole genome shotgun (WGS) entry which is preliminary data.</text>
</comment>
<keyword evidence="2 5" id="KW-0694">RNA-binding</keyword>
<dbReference type="InterPro" id="IPR038657">
    <property type="entry name" value="Ribosomal_bL19_sf"/>
</dbReference>
<dbReference type="SUPFAM" id="SSF50104">
    <property type="entry name" value="Translation proteins SH3-like domain"/>
    <property type="match status" value="1"/>
</dbReference>
<reference evidence="8 9" key="1">
    <citation type="submission" date="2020-07" db="EMBL/GenBank/DDBJ databases">
        <title>Comparative genomics of pyrophilous fungi reveals a link between fire events and developmental genes.</title>
        <authorList>
            <consortium name="DOE Joint Genome Institute"/>
            <person name="Steindorff A.S."/>
            <person name="Carver A."/>
            <person name="Calhoun S."/>
            <person name="Stillman K."/>
            <person name="Liu H."/>
            <person name="Lipzen A."/>
            <person name="Pangilinan J."/>
            <person name="Labutti K."/>
            <person name="Bruns T.D."/>
            <person name="Grigoriev I.V."/>
        </authorList>
    </citation>
    <scope>NUCLEOTIDE SEQUENCE [LARGE SCALE GENOMIC DNA]</scope>
    <source>
        <strain evidence="8 9">CBS 144469</strain>
    </source>
</reference>
<organism evidence="8 9">
    <name type="scientific">Ephemerocybe angulata</name>
    <dbReference type="NCBI Taxonomy" id="980116"/>
    <lineage>
        <taxon>Eukaryota</taxon>
        <taxon>Fungi</taxon>
        <taxon>Dikarya</taxon>
        <taxon>Basidiomycota</taxon>
        <taxon>Agaricomycotina</taxon>
        <taxon>Agaricomycetes</taxon>
        <taxon>Agaricomycetidae</taxon>
        <taxon>Agaricales</taxon>
        <taxon>Agaricineae</taxon>
        <taxon>Psathyrellaceae</taxon>
        <taxon>Ephemerocybe</taxon>
    </lineage>
</organism>
<evidence type="ECO:0000259" key="7">
    <source>
        <dbReference type="PROSITE" id="PS50102"/>
    </source>
</evidence>
<feature type="compositionally biased region" description="Acidic residues" evidence="6">
    <location>
        <begin position="63"/>
        <end position="72"/>
    </location>
</feature>
<dbReference type="OrthoDB" id="4726at2759"/>
<proteinExistence type="inferred from homology"/>
<dbReference type="PANTHER" id="PTHR23236">
    <property type="entry name" value="EUKARYOTIC TRANSLATION INITIATION FACTOR 4B/4H"/>
    <property type="match status" value="1"/>
</dbReference>
<evidence type="ECO:0000256" key="4">
    <source>
        <dbReference type="ARBA" id="ARBA00023274"/>
    </source>
</evidence>
<feature type="domain" description="RRM" evidence="7">
    <location>
        <begin position="80"/>
        <end position="124"/>
    </location>
</feature>
<dbReference type="InterPro" id="IPR001857">
    <property type="entry name" value="Ribosomal_bL19"/>
</dbReference>
<dbReference type="EMBL" id="JACGCI010000007">
    <property type="protein sequence ID" value="KAF6762751.1"/>
    <property type="molecule type" value="Genomic_DNA"/>
</dbReference>
<dbReference type="GO" id="GO:0005840">
    <property type="term" value="C:ribosome"/>
    <property type="evidence" value="ECO:0007669"/>
    <property type="project" value="UniProtKB-KW"/>
</dbReference>
<sequence>MADVEPTQSPPPQNEEDTVVDDGEEEESKEIMLMKQRVEEMEREAKKLRELQAAAEANASAEGGEESMETEEEKAMSDNRSIYIGNVDYASTPEEIQAHFQACGVINRVTILCDKFTGHPKGYGSRPSFLGVSLPLLLRLPRNARTFRAIIGDVAGVGIVEVIEEVIEATVHTGVLPAAGDGAAASEASEAFTGLLSLLSADVICAVRSRESISAARVIWRASSNFPKNTSWHPLHDKSSSACSPARPGLRTPRLPHIHSRKPPFLPPLPTKAPTEALRAGKGLMQHINKTLATPRKKELLEKFFSRRSKNQLQPGSIVTVLQDQAPTAIHRCSHCYSTERSQHRTGIEMQFFVNSPSLKEVKLVRAPPRGRMRRAKLFYLRDAPSKMTGLAGGKK</sequence>
<dbReference type="Pfam" id="PF01245">
    <property type="entry name" value="Ribosomal_L19"/>
    <property type="match status" value="1"/>
</dbReference>
<evidence type="ECO:0000256" key="1">
    <source>
        <dbReference type="ARBA" id="ARBA00005781"/>
    </source>
</evidence>
<dbReference type="InterPro" id="IPR008991">
    <property type="entry name" value="Translation_prot_SH3-like_sf"/>
</dbReference>
<accession>A0A8H6IF92</accession>
<dbReference type="GO" id="GO:0005737">
    <property type="term" value="C:cytoplasm"/>
    <property type="evidence" value="ECO:0007669"/>
    <property type="project" value="TreeGrafter"/>
</dbReference>
<dbReference type="GO" id="GO:0008143">
    <property type="term" value="F:poly(A) binding"/>
    <property type="evidence" value="ECO:0007669"/>
    <property type="project" value="TreeGrafter"/>
</dbReference>
<dbReference type="AlphaFoldDB" id="A0A8H6IF92"/>
<dbReference type="GO" id="GO:1990904">
    <property type="term" value="C:ribonucleoprotein complex"/>
    <property type="evidence" value="ECO:0007669"/>
    <property type="project" value="UniProtKB-KW"/>
</dbReference>
<keyword evidence="4" id="KW-0687">Ribonucleoprotein</keyword>
<dbReference type="InterPro" id="IPR035979">
    <property type="entry name" value="RBD_domain_sf"/>
</dbReference>
<feature type="compositionally biased region" description="Basic and acidic residues" evidence="6">
    <location>
        <begin position="29"/>
        <end position="50"/>
    </location>
</feature>
<evidence type="ECO:0000256" key="6">
    <source>
        <dbReference type="SAM" id="MobiDB-lite"/>
    </source>
</evidence>
<dbReference type="InterPro" id="IPR000504">
    <property type="entry name" value="RRM_dom"/>
</dbReference>